<evidence type="ECO:0000313" key="2">
    <source>
        <dbReference type="Proteomes" id="UP001307889"/>
    </source>
</evidence>
<reference evidence="1 2" key="1">
    <citation type="submission" date="2023-09" db="EMBL/GenBank/DDBJ databases">
        <title>Nesidiocoris tenuis whole genome shotgun sequence.</title>
        <authorList>
            <person name="Shibata T."/>
            <person name="Shimoda M."/>
            <person name="Kobayashi T."/>
            <person name="Uehara T."/>
        </authorList>
    </citation>
    <scope>NUCLEOTIDE SEQUENCE [LARGE SCALE GENOMIC DNA]</scope>
    <source>
        <strain evidence="1 2">Japan</strain>
    </source>
</reference>
<dbReference type="EMBL" id="AP028911">
    <property type="protein sequence ID" value="BES91840.1"/>
    <property type="molecule type" value="Genomic_DNA"/>
</dbReference>
<proteinExistence type="predicted"/>
<name>A0ABN7AHV2_9HEMI</name>
<organism evidence="1 2">
    <name type="scientific">Nesidiocoris tenuis</name>
    <dbReference type="NCBI Taxonomy" id="355587"/>
    <lineage>
        <taxon>Eukaryota</taxon>
        <taxon>Metazoa</taxon>
        <taxon>Ecdysozoa</taxon>
        <taxon>Arthropoda</taxon>
        <taxon>Hexapoda</taxon>
        <taxon>Insecta</taxon>
        <taxon>Pterygota</taxon>
        <taxon>Neoptera</taxon>
        <taxon>Paraneoptera</taxon>
        <taxon>Hemiptera</taxon>
        <taxon>Heteroptera</taxon>
        <taxon>Panheteroptera</taxon>
        <taxon>Cimicomorpha</taxon>
        <taxon>Miridae</taxon>
        <taxon>Dicyphina</taxon>
        <taxon>Nesidiocoris</taxon>
    </lineage>
</organism>
<sequence length="96" mass="10968">MEQILSPAQVDRGAFNLDSSQVDLARTTPGQRNRVNQSVYEVWLTRNLGQDGYLYFTPSVSIRDLGKVENIIYQFSRTLETILETCLPFSHPKDCD</sequence>
<evidence type="ECO:0000313" key="1">
    <source>
        <dbReference type="EMBL" id="BES91840.1"/>
    </source>
</evidence>
<accession>A0ABN7AHV2</accession>
<gene>
    <name evidence="1" type="ORF">NTJ_04649</name>
</gene>
<dbReference type="Proteomes" id="UP001307889">
    <property type="component" value="Chromosome 3"/>
</dbReference>
<protein>
    <submittedName>
        <fullName evidence="1">Uncharacterized protein</fullName>
    </submittedName>
</protein>
<keyword evidence="2" id="KW-1185">Reference proteome</keyword>